<evidence type="ECO:0000256" key="2">
    <source>
        <dbReference type="ARBA" id="ARBA00023125"/>
    </source>
</evidence>
<dbReference type="PROSITE" id="PS00636">
    <property type="entry name" value="DNAJ_1"/>
    <property type="match status" value="1"/>
</dbReference>
<dbReference type="FunFam" id="2.60.260.20:FF:000008">
    <property type="entry name" value="Curved DNA-binding protein"/>
    <property type="match status" value="1"/>
</dbReference>
<keyword evidence="3" id="KW-0143">Chaperone</keyword>
<protein>
    <submittedName>
        <fullName evidence="5">Heat shock protein DnaJ domain protein</fullName>
    </submittedName>
</protein>
<accession>F3YX83</accession>
<dbReference type="Pfam" id="PF00226">
    <property type="entry name" value="DnaJ"/>
    <property type="match status" value="1"/>
</dbReference>
<dbReference type="InterPro" id="IPR018253">
    <property type="entry name" value="DnaJ_domain_CS"/>
</dbReference>
<dbReference type="HOGENOM" id="CLU_017633_0_0_7"/>
<dbReference type="SUPFAM" id="SSF49493">
    <property type="entry name" value="HSP40/DnaJ peptide-binding domain"/>
    <property type="match status" value="2"/>
</dbReference>
<dbReference type="InterPro" id="IPR036869">
    <property type="entry name" value="J_dom_sf"/>
</dbReference>
<dbReference type="GO" id="GO:0003677">
    <property type="term" value="F:DNA binding"/>
    <property type="evidence" value="ECO:0007669"/>
    <property type="project" value="UniProtKB-KW"/>
</dbReference>
<keyword evidence="6" id="KW-1185">Reference proteome</keyword>
<dbReference type="Proteomes" id="UP000007844">
    <property type="component" value="Chromosome"/>
</dbReference>
<evidence type="ECO:0000313" key="6">
    <source>
        <dbReference type="Proteomes" id="UP000007844"/>
    </source>
</evidence>
<dbReference type="GO" id="GO:0042026">
    <property type="term" value="P:protein refolding"/>
    <property type="evidence" value="ECO:0007669"/>
    <property type="project" value="TreeGrafter"/>
</dbReference>
<dbReference type="Gene3D" id="2.60.260.20">
    <property type="entry name" value="Urease metallochaperone UreE, N-terminal domain"/>
    <property type="match status" value="2"/>
</dbReference>
<dbReference type="InterPro" id="IPR001623">
    <property type="entry name" value="DnaJ_domain"/>
</dbReference>
<feature type="domain" description="J" evidence="4">
    <location>
        <begin position="7"/>
        <end position="72"/>
    </location>
</feature>
<dbReference type="CDD" id="cd10747">
    <property type="entry name" value="DnaJ_C"/>
    <property type="match status" value="1"/>
</dbReference>
<dbReference type="GO" id="GO:0051082">
    <property type="term" value="F:unfolded protein binding"/>
    <property type="evidence" value="ECO:0007669"/>
    <property type="project" value="InterPro"/>
</dbReference>
<dbReference type="Pfam" id="PF01556">
    <property type="entry name" value="DnaJ_C"/>
    <property type="match status" value="1"/>
</dbReference>
<reference evidence="5 6" key="1">
    <citation type="journal article" date="2011" name="J. Bacteriol.">
        <title>Genome sequence of the mercury-methylating and pleomorphic Desulfovibrio africanus Strain Walvis Bay.</title>
        <authorList>
            <person name="Brown S.D."/>
            <person name="Wall J.D."/>
            <person name="Kucken A.M."/>
            <person name="Gilmour C.C."/>
            <person name="Podar M."/>
            <person name="Brandt C.C."/>
            <person name="Teshima H."/>
            <person name="Detter J.C."/>
            <person name="Han C.S."/>
            <person name="Land M.L."/>
            <person name="Lucas S."/>
            <person name="Han J."/>
            <person name="Pennacchio L."/>
            <person name="Nolan M."/>
            <person name="Pitluck S."/>
            <person name="Woyke T."/>
            <person name="Goodwin L."/>
            <person name="Palumbo A.V."/>
            <person name="Elias D.A."/>
        </authorList>
    </citation>
    <scope>NUCLEOTIDE SEQUENCE [LARGE SCALE GENOMIC DNA]</scope>
    <source>
        <strain evidence="5 6">Walvis Bay</strain>
    </source>
</reference>
<dbReference type="PANTHER" id="PTHR43096:SF52">
    <property type="entry name" value="DNAJ HOMOLOG 1, MITOCHONDRIAL-RELATED"/>
    <property type="match status" value="1"/>
</dbReference>
<dbReference type="STRING" id="690850.Desaf_2255"/>
<gene>
    <name evidence="5" type="ORF">Desaf_2255</name>
</gene>
<evidence type="ECO:0000313" key="5">
    <source>
        <dbReference type="EMBL" id="EGJ50581.1"/>
    </source>
</evidence>
<name>F3YX83_DESAF</name>
<evidence type="ECO:0000256" key="3">
    <source>
        <dbReference type="ARBA" id="ARBA00023186"/>
    </source>
</evidence>
<sequence>MSVKYKDYYELLGVKRGASQEDISKAFKKLARKYHPDLNPSDKTAEDKFKEINEAYEVLKDPEKRKMYDSLGPNWQQGQDFQPPPGFENMNFGFQSGGGRGGAGFDFSDFFESVFGGGGGFSQARGGFGGAGAGQGFYGAGGRTARPRRGQDAEAEIELSLEEVIRGGSKAVTVTEQGPGGMPVPRTLNVNIPAGIKEGQRIRLSGQGGPGMAGGPAGDLYLRVKLAPHPLYKVEEGNIVLDLPLAPWEAAMGATVNVPTLDGQVELKVPAGMGSGRKMRLRGKGLGAAGRRGDMYVRIMVQVPQAEDEEIRRLWSELESKTGFKARNF</sequence>
<keyword evidence="5" id="KW-0346">Stress response</keyword>
<dbReference type="PANTHER" id="PTHR43096">
    <property type="entry name" value="DNAJ HOMOLOG 1, MITOCHONDRIAL-RELATED"/>
    <property type="match status" value="1"/>
</dbReference>
<dbReference type="KEGG" id="daf:Desaf_2255"/>
<evidence type="ECO:0000256" key="1">
    <source>
        <dbReference type="ARBA" id="ARBA00022490"/>
    </source>
</evidence>
<dbReference type="SMART" id="SM00271">
    <property type="entry name" value="DnaJ"/>
    <property type="match status" value="1"/>
</dbReference>
<dbReference type="eggNOG" id="COG0484">
    <property type="taxonomic scope" value="Bacteria"/>
</dbReference>
<keyword evidence="1" id="KW-0963">Cytoplasm</keyword>
<proteinExistence type="predicted"/>
<dbReference type="RefSeq" id="WP_014260296.1">
    <property type="nucleotide sequence ID" value="NC_016629.1"/>
</dbReference>
<dbReference type="FunFam" id="2.60.260.20:FF:000013">
    <property type="entry name" value="DnaJ subfamily B member 11"/>
    <property type="match status" value="1"/>
</dbReference>
<evidence type="ECO:0000259" key="4">
    <source>
        <dbReference type="PROSITE" id="PS50076"/>
    </source>
</evidence>
<dbReference type="AlphaFoldDB" id="F3YX83"/>
<dbReference type="Gene3D" id="1.10.287.110">
    <property type="entry name" value="DnaJ domain"/>
    <property type="match status" value="1"/>
</dbReference>
<dbReference type="InterPro" id="IPR008971">
    <property type="entry name" value="HSP40/DnaJ_pept-bd"/>
</dbReference>
<organism evidence="5 6">
    <name type="scientific">Desulfocurvibacter africanus subsp. africanus str. Walvis Bay</name>
    <dbReference type="NCBI Taxonomy" id="690850"/>
    <lineage>
        <taxon>Bacteria</taxon>
        <taxon>Pseudomonadati</taxon>
        <taxon>Thermodesulfobacteriota</taxon>
        <taxon>Desulfovibrionia</taxon>
        <taxon>Desulfovibrionales</taxon>
        <taxon>Desulfovibrionaceae</taxon>
        <taxon>Desulfocurvibacter</taxon>
    </lineage>
</organism>
<dbReference type="PROSITE" id="PS50076">
    <property type="entry name" value="DNAJ_2"/>
    <property type="match status" value="1"/>
</dbReference>
<dbReference type="EMBL" id="CP003221">
    <property type="protein sequence ID" value="EGJ50581.1"/>
    <property type="molecule type" value="Genomic_DNA"/>
</dbReference>
<keyword evidence="2" id="KW-0238">DNA-binding</keyword>
<dbReference type="CDD" id="cd06257">
    <property type="entry name" value="DnaJ"/>
    <property type="match status" value="1"/>
</dbReference>
<dbReference type="InterPro" id="IPR002939">
    <property type="entry name" value="DnaJ_C"/>
</dbReference>
<dbReference type="GO" id="GO:0005737">
    <property type="term" value="C:cytoplasm"/>
    <property type="evidence" value="ECO:0007669"/>
    <property type="project" value="TreeGrafter"/>
</dbReference>
<dbReference type="PRINTS" id="PR00625">
    <property type="entry name" value="JDOMAIN"/>
</dbReference>
<dbReference type="SUPFAM" id="SSF46565">
    <property type="entry name" value="Chaperone J-domain"/>
    <property type="match status" value="1"/>
</dbReference>